<name>A0A0L6VR04_9BASI</name>
<dbReference type="PANTHER" id="PTHR34883:SF15">
    <property type="entry name" value="EXTRACELLULAR SERINE-RICH PROTEIN"/>
    <property type="match status" value="1"/>
</dbReference>
<evidence type="ECO:0000313" key="3">
    <source>
        <dbReference type="EMBL" id="KNZ62620.1"/>
    </source>
</evidence>
<proteinExistence type="predicted"/>
<feature type="signal peptide" evidence="2">
    <location>
        <begin position="1"/>
        <end position="23"/>
    </location>
</feature>
<feature type="compositionally biased region" description="Low complexity" evidence="1">
    <location>
        <begin position="34"/>
        <end position="43"/>
    </location>
</feature>
<feature type="region of interest" description="Disordered" evidence="1">
    <location>
        <begin position="144"/>
        <end position="212"/>
    </location>
</feature>
<dbReference type="AlphaFoldDB" id="A0A0L6VR04"/>
<keyword evidence="2" id="KW-0732">Signal</keyword>
<gene>
    <name evidence="3" type="ORF">VP01_1247g2</name>
</gene>
<evidence type="ECO:0000256" key="2">
    <source>
        <dbReference type="SAM" id="SignalP"/>
    </source>
</evidence>
<evidence type="ECO:0008006" key="5">
    <source>
        <dbReference type="Google" id="ProtNLM"/>
    </source>
</evidence>
<dbReference type="SUPFAM" id="SSF49503">
    <property type="entry name" value="Cupredoxins"/>
    <property type="match status" value="1"/>
</dbReference>
<dbReference type="InterPro" id="IPR052953">
    <property type="entry name" value="Ser-rich/MCO-related"/>
</dbReference>
<feature type="chain" id="PRO_5005568641" description="Blue (type 1) copper domain-containing protein" evidence="2">
    <location>
        <begin position="24"/>
        <end position="226"/>
    </location>
</feature>
<dbReference type="EMBL" id="LAVV01002754">
    <property type="protein sequence ID" value="KNZ62620.1"/>
    <property type="molecule type" value="Genomic_DNA"/>
</dbReference>
<dbReference type="VEuPathDB" id="FungiDB:VP01_1247g2"/>
<reference evidence="3 4" key="1">
    <citation type="submission" date="2015-08" db="EMBL/GenBank/DDBJ databases">
        <title>Next Generation Sequencing and Analysis of the Genome of Puccinia sorghi L Schw, the Causal Agent of Maize Common Rust.</title>
        <authorList>
            <person name="Rochi L."/>
            <person name="Burguener G."/>
            <person name="Darino M."/>
            <person name="Turjanski A."/>
            <person name="Kreff E."/>
            <person name="Dieguez M.J."/>
            <person name="Sacco F."/>
        </authorList>
    </citation>
    <scope>NUCLEOTIDE SEQUENCE [LARGE SCALE GENOMIC DNA]</scope>
    <source>
        <strain evidence="3 4">RO10H11247</strain>
    </source>
</reference>
<dbReference type="InterPro" id="IPR008972">
    <property type="entry name" value="Cupredoxin"/>
</dbReference>
<dbReference type="PANTHER" id="PTHR34883">
    <property type="entry name" value="SERINE-RICH PROTEIN, PUTATIVE-RELATED-RELATED"/>
    <property type="match status" value="1"/>
</dbReference>
<dbReference type="Gene3D" id="2.60.40.420">
    <property type="entry name" value="Cupredoxins - blue copper proteins"/>
    <property type="match status" value="1"/>
</dbReference>
<keyword evidence="4" id="KW-1185">Reference proteome</keyword>
<dbReference type="OrthoDB" id="1921208at2759"/>
<evidence type="ECO:0000313" key="4">
    <source>
        <dbReference type="Proteomes" id="UP000037035"/>
    </source>
</evidence>
<protein>
    <recommendedName>
        <fullName evidence="5">Blue (type 1) copper domain-containing protein</fullName>
    </recommendedName>
</protein>
<organism evidence="3 4">
    <name type="scientific">Puccinia sorghi</name>
    <dbReference type="NCBI Taxonomy" id="27349"/>
    <lineage>
        <taxon>Eukaryota</taxon>
        <taxon>Fungi</taxon>
        <taxon>Dikarya</taxon>
        <taxon>Basidiomycota</taxon>
        <taxon>Pucciniomycotina</taxon>
        <taxon>Pucciniomycetes</taxon>
        <taxon>Pucciniales</taxon>
        <taxon>Pucciniaceae</taxon>
        <taxon>Puccinia</taxon>
    </lineage>
</organism>
<dbReference type="Proteomes" id="UP000037035">
    <property type="component" value="Unassembled WGS sequence"/>
</dbReference>
<sequence>MSKLFRFFLALVVWANFTSPLSSQGPGGQPPPAGSANPAQQPANPDPKRVPQGKNHVVQVGDSSAAKVFIPPTIQAKFDRDRLACSPTVKENERPRWTLQVLVDTPIWYYCAPHCGLVSGMVGAINPPTTGENTFEKFMERAKSAGGKTKALKAGEQPPDKSGEKTPGDTGGKGDLKGKSGGASATLQRGQPKSANDLAAVGGGTASVDGSIKSSFSFCFSKELEA</sequence>
<evidence type="ECO:0000256" key="1">
    <source>
        <dbReference type="SAM" id="MobiDB-lite"/>
    </source>
</evidence>
<feature type="region of interest" description="Disordered" evidence="1">
    <location>
        <begin position="22"/>
        <end position="54"/>
    </location>
</feature>
<accession>A0A0L6VR04</accession>
<feature type="compositionally biased region" description="Polar residues" evidence="1">
    <location>
        <begin position="183"/>
        <end position="194"/>
    </location>
</feature>
<dbReference type="STRING" id="27349.A0A0L6VR04"/>
<comment type="caution">
    <text evidence="3">The sequence shown here is derived from an EMBL/GenBank/DDBJ whole genome shotgun (WGS) entry which is preliminary data.</text>
</comment>
<feature type="compositionally biased region" description="Basic and acidic residues" evidence="1">
    <location>
        <begin position="158"/>
        <end position="178"/>
    </location>
</feature>